<feature type="signal peptide" evidence="1">
    <location>
        <begin position="1"/>
        <end position="23"/>
    </location>
</feature>
<dbReference type="AlphaFoldDB" id="A0A383RVM8"/>
<gene>
    <name evidence="2" type="ORF">CCOS865_02961</name>
</gene>
<proteinExistence type="predicted"/>
<evidence type="ECO:0000313" key="3">
    <source>
        <dbReference type="Proteomes" id="UP000263595"/>
    </source>
</evidence>
<evidence type="ECO:0008006" key="4">
    <source>
        <dbReference type="Google" id="ProtNLM"/>
    </source>
</evidence>
<reference evidence="3" key="1">
    <citation type="submission" date="2018-08" db="EMBL/GenBank/DDBJ databases">
        <authorList>
            <person name="Blom J."/>
        </authorList>
    </citation>
    <scope>NUCLEOTIDE SEQUENCE [LARGE SCALE GENOMIC DNA]</scope>
    <source>
        <strain evidence="3">CCOS 865</strain>
    </source>
</reference>
<dbReference type="RefSeq" id="WP_119142161.1">
    <property type="nucleotide sequence ID" value="NZ_CBCSFL010000024.1"/>
</dbReference>
<dbReference type="Proteomes" id="UP000263595">
    <property type="component" value="Unassembled WGS sequence"/>
</dbReference>
<sequence>MTTKLLSATLSCICLLTCASALGWTKEGETLVFHGGEVDHCSALAVEAAAIMYGRQNNEPPHYERDAYHPPTASTLSLRDSLSKLVLAYPVRDTEAEKNKDLQDFINMARGTCVKAYIESVPPSSPN</sequence>
<evidence type="ECO:0000313" key="2">
    <source>
        <dbReference type="EMBL" id="SYX90694.1"/>
    </source>
</evidence>
<accession>A0A383RVM8</accession>
<feature type="chain" id="PRO_5016789016" description="Rap1a immunity protein domain-containing protein" evidence="1">
    <location>
        <begin position="24"/>
        <end position="127"/>
    </location>
</feature>
<keyword evidence="3" id="KW-1185">Reference proteome</keyword>
<keyword evidence="1" id="KW-0732">Signal</keyword>
<dbReference type="EMBL" id="UNOZ01000020">
    <property type="protein sequence ID" value="SYX90694.1"/>
    <property type="molecule type" value="Genomic_DNA"/>
</dbReference>
<dbReference type="OrthoDB" id="6878737at2"/>
<name>A0A383RVM8_9PSED</name>
<evidence type="ECO:0000256" key="1">
    <source>
        <dbReference type="SAM" id="SignalP"/>
    </source>
</evidence>
<organism evidence="2 3">
    <name type="scientific">Pseudomonas reidholzensis</name>
    <dbReference type="NCBI Taxonomy" id="1785162"/>
    <lineage>
        <taxon>Bacteria</taxon>
        <taxon>Pseudomonadati</taxon>
        <taxon>Pseudomonadota</taxon>
        <taxon>Gammaproteobacteria</taxon>
        <taxon>Pseudomonadales</taxon>
        <taxon>Pseudomonadaceae</taxon>
        <taxon>Pseudomonas</taxon>
    </lineage>
</organism>
<protein>
    <recommendedName>
        <fullName evidence="4">Rap1a immunity protein domain-containing protein</fullName>
    </recommendedName>
</protein>